<sequence length="88" mass="10818">MKKNQKIKKSYLSDNKEFTTFKNMKTYAYFNTGVGNTKTGYEMYQDEIIKEYIFKKQERRLICEKIYDRDEELKKEFEKRQLKLFTDG</sequence>
<dbReference type="EMBL" id="PP511458">
    <property type="protein sequence ID" value="XCD04423.1"/>
    <property type="molecule type" value="Genomic_DNA"/>
</dbReference>
<dbReference type="EMBL" id="PP511339">
    <property type="protein sequence ID" value="XCD03297.1"/>
    <property type="molecule type" value="Genomic_DNA"/>
</dbReference>
<evidence type="ECO:0000313" key="1">
    <source>
        <dbReference type="EMBL" id="XCD03297.1"/>
    </source>
</evidence>
<evidence type="ECO:0000313" key="2">
    <source>
        <dbReference type="EMBL" id="XCD04423.1"/>
    </source>
</evidence>
<proteinExistence type="predicted"/>
<reference evidence="1" key="1">
    <citation type="submission" date="2024-03" db="EMBL/GenBank/DDBJ databases">
        <title>Diverse circular DNA viruses in blood, oral, and fecal samples of captive lemurs.</title>
        <authorList>
            <person name="Paietta E.N."/>
            <person name="Kraberger S."/>
            <person name="Lund M.C."/>
            <person name="Custer J.M."/>
            <person name="Vargas K.M."/>
            <person name="Ehmke E.E."/>
            <person name="Yoder A.D."/>
            <person name="Varsani A."/>
        </authorList>
    </citation>
    <scope>NUCLEOTIDE SEQUENCE</scope>
    <source>
        <strain evidence="1">Duke_18_42</strain>
        <strain evidence="2">Duke_23FS_33</strain>
    </source>
</reference>
<accession>A0AAU8AV23</accession>
<organism evidence="1">
    <name type="scientific">Dulem virus 218</name>
    <dbReference type="NCBI Taxonomy" id="3145695"/>
    <lineage>
        <taxon>Viruses</taxon>
        <taxon>Monodnaviria</taxon>
        <taxon>Sangervirae</taxon>
        <taxon>Phixviricota</taxon>
        <taxon>Malgrandaviricetes</taxon>
        <taxon>Petitvirales</taxon>
        <taxon>Microviridae</taxon>
        <taxon>Microvirus</taxon>
    </lineage>
</organism>
<name>A0AAU8AV23_9VIRU</name>
<protein>
    <submittedName>
        <fullName evidence="1">Uncharacterized protein</fullName>
    </submittedName>
</protein>